<keyword evidence="3" id="KW-0963">Cytoplasm</keyword>
<dbReference type="InParanoid" id="A0A7N2KRR9"/>
<feature type="compositionally biased region" description="Low complexity" evidence="5">
    <location>
        <begin position="148"/>
        <end position="176"/>
    </location>
</feature>
<keyword evidence="4" id="KW-0539">Nucleus</keyword>
<dbReference type="OMA" id="HQESEMV"/>
<dbReference type="GeneID" id="115977732"/>
<accession>A0A7N2KRR9</accession>
<dbReference type="Gramene" id="QL02p003371:mrna">
    <property type="protein sequence ID" value="QL02p003371:mrna:CDS:1"/>
    <property type="gene ID" value="QL02p003371"/>
</dbReference>
<dbReference type="KEGG" id="qlo:115977732"/>
<dbReference type="InterPro" id="IPR038214">
    <property type="entry name" value="WPP_sf"/>
</dbReference>
<evidence type="ECO:0000256" key="2">
    <source>
        <dbReference type="ARBA" id="ARBA00004496"/>
    </source>
</evidence>
<protein>
    <recommendedName>
        <fullName evidence="6">WPP domain-containing protein</fullName>
    </recommendedName>
</protein>
<dbReference type="Proteomes" id="UP000594261">
    <property type="component" value="Chromosome 2"/>
</dbReference>
<evidence type="ECO:0000313" key="8">
    <source>
        <dbReference type="Proteomes" id="UP000594261"/>
    </source>
</evidence>
<dbReference type="GO" id="GO:0005737">
    <property type="term" value="C:cytoplasm"/>
    <property type="evidence" value="ECO:0007669"/>
    <property type="project" value="UniProtKB-SubCell"/>
</dbReference>
<dbReference type="GO" id="GO:0048527">
    <property type="term" value="P:lateral root development"/>
    <property type="evidence" value="ECO:0007669"/>
    <property type="project" value="InterPro"/>
</dbReference>
<feature type="domain" description="WPP" evidence="6">
    <location>
        <begin position="59"/>
        <end position="150"/>
    </location>
</feature>
<dbReference type="GO" id="GO:0000278">
    <property type="term" value="P:mitotic cell cycle"/>
    <property type="evidence" value="ECO:0007669"/>
    <property type="project" value="InterPro"/>
</dbReference>
<comment type="subcellular location">
    <subcellularLocation>
        <location evidence="2">Cytoplasm</location>
    </subcellularLocation>
    <subcellularLocation>
        <location evidence="1">Nucleus</location>
    </subcellularLocation>
</comment>
<name>A0A7N2KRR9_QUELO</name>
<evidence type="ECO:0000256" key="1">
    <source>
        <dbReference type="ARBA" id="ARBA00004123"/>
    </source>
</evidence>
<sequence length="185" mass="19712">MTDSESTIAPPTPEMESEYQDQDHDHEQQQPNPTKKPTNNGNTTTTTTTTNTNTNTLAFSIWPPTQRTRDAVVSRLVETLSKQSILSKRYGTLPSDEASSAARLIEEEAFSTAAASASAEDDGIEILQVYSREISRRMLDTVKARASSGAASSVVDAGTAPQTPSLEAASATASSEDNSPTVTES</sequence>
<dbReference type="AlphaFoldDB" id="A0A7N2KRR9"/>
<evidence type="ECO:0000259" key="6">
    <source>
        <dbReference type="Pfam" id="PF13943"/>
    </source>
</evidence>
<feature type="compositionally biased region" description="Low complexity" evidence="5">
    <location>
        <begin position="29"/>
        <end position="56"/>
    </location>
</feature>
<dbReference type="InterPro" id="IPR025265">
    <property type="entry name" value="WPP_dom"/>
</dbReference>
<reference evidence="8" key="1">
    <citation type="journal article" date="2016" name="G3 (Bethesda)">
        <title>First Draft Assembly and Annotation of the Genome of a California Endemic Oak Quercus lobata Nee (Fagaceae).</title>
        <authorList>
            <person name="Sork V.L."/>
            <person name="Fitz-Gibbon S.T."/>
            <person name="Puiu D."/>
            <person name="Crepeau M."/>
            <person name="Gugger P.F."/>
            <person name="Sherman R."/>
            <person name="Stevens K."/>
            <person name="Langley C.H."/>
            <person name="Pellegrini M."/>
            <person name="Salzberg S.L."/>
        </authorList>
    </citation>
    <scope>NUCLEOTIDE SEQUENCE [LARGE SCALE GENOMIC DNA]</scope>
    <source>
        <strain evidence="8">cv. SW786</strain>
    </source>
</reference>
<organism evidence="7 8">
    <name type="scientific">Quercus lobata</name>
    <name type="common">Valley oak</name>
    <dbReference type="NCBI Taxonomy" id="97700"/>
    <lineage>
        <taxon>Eukaryota</taxon>
        <taxon>Viridiplantae</taxon>
        <taxon>Streptophyta</taxon>
        <taxon>Embryophyta</taxon>
        <taxon>Tracheophyta</taxon>
        <taxon>Spermatophyta</taxon>
        <taxon>Magnoliopsida</taxon>
        <taxon>eudicotyledons</taxon>
        <taxon>Gunneridae</taxon>
        <taxon>Pentapetalae</taxon>
        <taxon>rosids</taxon>
        <taxon>fabids</taxon>
        <taxon>Fagales</taxon>
        <taxon>Fagaceae</taxon>
        <taxon>Quercus</taxon>
    </lineage>
</organism>
<dbReference type="GO" id="GO:0005634">
    <property type="term" value="C:nucleus"/>
    <property type="evidence" value="ECO:0007669"/>
    <property type="project" value="UniProtKB-SubCell"/>
</dbReference>
<feature type="region of interest" description="Disordered" evidence="5">
    <location>
        <begin position="1"/>
        <end position="65"/>
    </location>
</feature>
<proteinExistence type="predicted"/>
<dbReference type="Gene3D" id="1.10.246.200">
    <property type="entry name" value="WPP domain"/>
    <property type="match status" value="1"/>
</dbReference>
<gene>
    <name evidence="7" type="primary">LOC115977732</name>
</gene>
<evidence type="ECO:0000313" key="7">
    <source>
        <dbReference type="EnsemblPlants" id="QL02p003371:mrna:CDS:1"/>
    </source>
</evidence>
<evidence type="ECO:0000256" key="4">
    <source>
        <dbReference type="ARBA" id="ARBA00023242"/>
    </source>
</evidence>
<dbReference type="PANTHER" id="PTHR34362">
    <property type="entry name" value="WPP DOMAIN-CONTAINING PROTEIN 1-RELATED"/>
    <property type="match status" value="1"/>
</dbReference>
<dbReference type="OrthoDB" id="1927559at2759"/>
<keyword evidence="8" id="KW-1185">Reference proteome</keyword>
<reference evidence="7" key="2">
    <citation type="submission" date="2021-01" db="UniProtKB">
        <authorList>
            <consortium name="EnsemblPlants"/>
        </authorList>
    </citation>
    <scope>IDENTIFICATION</scope>
</reference>
<dbReference type="InterPro" id="IPR044692">
    <property type="entry name" value="WPP1/2/3"/>
</dbReference>
<feature type="region of interest" description="Disordered" evidence="5">
    <location>
        <begin position="148"/>
        <end position="185"/>
    </location>
</feature>
<dbReference type="PANTHER" id="PTHR34362:SF1">
    <property type="entry name" value="WPP DOMAIN-CONTAINING PROTEIN 1-RELATED"/>
    <property type="match status" value="1"/>
</dbReference>
<dbReference type="FunCoup" id="A0A7N2KRR9">
    <property type="interactions" value="2032"/>
</dbReference>
<dbReference type="RefSeq" id="XP_030955611.1">
    <property type="nucleotide sequence ID" value="XM_031099751.1"/>
</dbReference>
<evidence type="ECO:0000256" key="5">
    <source>
        <dbReference type="SAM" id="MobiDB-lite"/>
    </source>
</evidence>
<evidence type="ECO:0000256" key="3">
    <source>
        <dbReference type="ARBA" id="ARBA00022490"/>
    </source>
</evidence>
<dbReference type="EnsemblPlants" id="QL02p003371:mrna">
    <property type="protein sequence ID" value="QL02p003371:mrna:CDS:1"/>
    <property type="gene ID" value="QL02p003371"/>
</dbReference>
<dbReference type="Pfam" id="PF13943">
    <property type="entry name" value="WPP"/>
    <property type="match status" value="1"/>
</dbReference>